<dbReference type="GeneID" id="20807308"/>
<dbReference type="OrthoDB" id="10521409at2759"/>
<proteinExistence type="predicted"/>
<sequence>MGSIMVQITLLAIVWSTFVLVTVGFAVKVHLWRHLCSSSVDDHHKIETLAACMAKLQTFRPSFFHTIERTLVRLAHHLDFIVFSATPLTCLVVTAHGLWLWPPPDLLQMGVLYLGVPSVCFEVLATRLCPPRYHRALHHVVLPLTCETLYAVLIAGFVHAAICISGPSNSDATSGCFVFGGVTYVCSADGVGLVSTTVSMVCFGVLYYSALTYKWHRRDQTLAITFGVNPVTAVLDSVVRTAACVLLETVVAILHQLPLVNGDDHTRLVFVVAGVVHVLILLGLWRHHARLQPFHGDGYAINNLCAANFASTTYLSLVLILSNGPAFHSFQVSYIPWAVAGTAYPGLVLAAYLINAKIAVKVALRSVPESLDVSSRRVQAVAALCVTLDDFDLAACSPEHLISLVTKLSFFQTIRVSDLDGQPLAYALAATWKLVHHVYAVARLEVVAPDDDDLSPASESVPWHLWVHSATCFESATGRTLLLPTSTEVQDHLQTVFNYAVALIHLPHANARFVVARTLQQMYAVGVGPLPLPTFVCVLCTLAGSGDISPALASSAALTFVRVCRMYNPMTDMAPALARDDLNLTHMLGFLGRPKGDGCHAAAATPRRSSSSSAEVLAHLVRLVAQYIQQSSLNPTDILPTNFAHLLQAAWLNWHDHYFVATALEDSCVSIHRAGEAFTTLHAARVAMSTVAKAPPRSPRFKVTSRRIYEGFTWVEPHMWKEVQRRQALRGEFANVVQGLVQEGLGGHLPPGDLNGRGQMLLDKFLGMLEVSRTLLLGHLHDSFSLNEVAYVRHLELVAQLQGTTTSVESVA</sequence>
<evidence type="ECO:0000313" key="2">
    <source>
        <dbReference type="EMBL" id="ETV81712.1"/>
    </source>
</evidence>
<dbReference type="AlphaFoldDB" id="W4GPT7"/>
<organism evidence="2">
    <name type="scientific">Aphanomyces astaci</name>
    <name type="common">Crayfish plague agent</name>
    <dbReference type="NCBI Taxonomy" id="112090"/>
    <lineage>
        <taxon>Eukaryota</taxon>
        <taxon>Sar</taxon>
        <taxon>Stramenopiles</taxon>
        <taxon>Oomycota</taxon>
        <taxon>Saprolegniomycetes</taxon>
        <taxon>Saprolegniales</taxon>
        <taxon>Verrucalvaceae</taxon>
        <taxon>Aphanomyces</taxon>
    </lineage>
</organism>
<protein>
    <submittedName>
        <fullName evidence="2">Uncharacterized protein</fullName>
    </submittedName>
</protein>
<feature type="transmembrane region" description="Helical" evidence="1">
    <location>
        <begin position="78"/>
        <end position="101"/>
    </location>
</feature>
<feature type="transmembrane region" description="Helical" evidence="1">
    <location>
        <begin position="334"/>
        <end position="354"/>
    </location>
</feature>
<feature type="transmembrane region" description="Helical" evidence="1">
    <location>
        <begin position="107"/>
        <end position="128"/>
    </location>
</feature>
<reference evidence="2" key="1">
    <citation type="submission" date="2013-12" db="EMBL/GenBank/DDBJ databases">
        <title>The Genome Sequence of Aphanomyces astaci APO3.</title>
        <authorList>
            <consortium name="The Broad Institute Genomics Platform"/>
            <person name="Russ C."/>
            <person name="Tyler B."/>
            <person name="van West P."/>
            <person name="Dieguez-Uribeondo J."/>
            <person name="Young S.K."/>
            <person name="Zeng Q."/>
            <person name="Gargeya S."/>
            <person name="Fitzgerald M."/>
            <person name="Abouelleil A."/>
            <person name="Alvarado L."/>
            <person name="Chapman S.B."/>
            <person name="Gainer-Dewar J."/>
            <person name="Goldberg J."/>
            <person name="Griggs A."/>
            <person name="Gujja S."/>
            <person name="Hansen M."/>
            <person name="Howarth C."/>
            <person name="Imamovic A."/>
            <person name="Ireland A."/>
            <person name="Larimer J."/>
            <person name="McCowan C."/>
            <person name="Murphy C."/>
            <person name="Pearson M."/>
            <person name="Poon T.W."/>
            <person name="Priest M."/>
            <person name="Roberts A."/>
            <person name="Saif S."/>
            <person name="Shea T."/>
            <person name="Sykes S."/>
            <person name="Wortman J."/>
            <person name="Nusbaum C."/>
            <person name="Birren B."/>
        </authorList>
    </citation>
    <scope>NUCLEOTIDE SEQUENCE [LARGE SCALE GENOMIC DNA]</scope>
    <source>
        <strain evidence="2">APO3</strain>
    </source>
</reference>
<accession>W4GPT7</accession>
<feature type="transmembrane region" description="Helical" evidence="1">
    <location>
        <begin position="140"/>
        <end position="162"/>
    </location>
</feature>
<feature type="transmembrane region" description="Helical" evidence="1">
    <location>
        <begin position="268"/>
        <end position="287"/>
    </location>
</feature>
<feature type="transmembrane region" description="Helical" evidence="1">
    <location>
        <begin position="299"/>
        <end position="322"/>
    </location>
</feature>
<keyword evidence="1" id="KW-1133">Transmembrane helix</keyword>
<keyword evidence="1" id="KW-0812">Transmembrane</keyword>
<name>W4GPT7_APHAT</name>
<dbReference type="VEuPathDB" id="FungiDB:H257_05312"/>
<dbReference type="RefSeq" id="XP_009828449.1">
    <property type="nucleotide sequence ID" value="XM_009830147.1"/>
</dbReference>
<gene>
    <name evidence="2" type="ORF">H257_05312</name>
</gene>
<evidence type="ECO:0000256" key="1">
    <source>
        <dbReference type="SAM" id="Phobius"/>
    </source>
</evidence>
<feature type="transmembrane region" description="Helical" evidence="1">
    <location>
        <begin position="6"/>
        <end position="27"/>
    </location>
</feature>
<dbReference type="EMBL" id="KI913123">
    <property type="protein sequence ID" value="ETV81712.1"/>
    <property type="molecule type" value="Genomic_DNA"/>
</dbReference>
<feature type="transmembrane region" description="Helical" evidence="1">
    <location>
        <begin position="182"/>
        <end position="208"/>
    </location>
</feature>
<keyword evidence="1" id="KW-0472">Membrane</keyword>